<keyword evidence="3" id="KW-1185">Reference proteome</keyword>
<feature type="region of interest" description="Disordered" evidence="1">
    <location>
        <begin position="19"/>
        <end position="49"/>
    </location>
</feature>
<organism evidence="2 3">
    <name type="scientific">Methylocapsa palsarum</name>
    <dbReference type="NCBI Taxonomy" id="1612308"/>
    <lineage>
        <taxon>Bacteria</taxon>
        <taxon>Pseudomonadati</taxon>
        <taxon>Pseudomonadota</taxon>
        <taxon>Alphaproteobacteria</taxon>
        <taxon>Hyphomicrobiales</taxon>
        <taxon>Beijerinckiaceae</taxon>
        <taxon>Methylocapsa</taxon>
    </lineage>
</organism>
<evidence type="ECO:0000313" key="2">
    <source>
        <dbReference type="EMBL" id="SFK34996.1"/>
    </source>
</evidence>
<name>A0A1I3YUW1_9HYPH</name>
<accession>A0A1I3YUW1</accession>
<reference evidence="2 3" key="1">
    <citation type="submission" date="2016-10" db="EMBL/GenBank/DDBJ databases">
        <authorList>
            <person name="de Groot N.N."/>
        </authorList>
    </citation>
    <scope>NUCLEOTIDE SEQUENCE [LARGE SCALE GENOMIC DNA]</scope>
    <source>
        <strain evidence="2 3">NE2</strain>
    </source>
</reference>
<gene>
    <name evidence="2" type="ORF">SAMN05444581_106169</name>
</gene>
<protein>
    <submittedName>
        <fullName evidence="2">Uncharacterized protein</fullName>
    </submittedName>
</protein>
<sequence>MLANSRGLRISPDACGRLRPFSPSAKARTAVNARQKKLPQIDQSSDMSIRSMNPRAIKAVTIFAAA</sequence>
<proteinExistence type="predicted"/>
<dbReference type="EMBL" id="FOSN01000006">
    <property type="protein sequence ID" value="SFK34996.1"/>
    <property type="molecule type" value="Genomic_DNA"/>
</dbReference>
<evidence type="ECO:0000313" key="3">
    <source>
        <dbReference type="Proteomes" id="UP000198755"/>
    </source>
</evidence>
<dbReference type="AlphaFoldDB" id="A0A1I3YUW1"/>
<evidence type="ECO:0000256" key="1">
    <source>
        <dbReference type="SAM" id="MobiDB-lite"/>
    </source>
</evidence>
<dbReference type="Proteomes" id="UP000198755">
    <property type="component" value="Unassembled WGS sequence"/>
</dbReference>